<evidence type="ECO:0000256" key="15">
    <source>
        <dbReference type="ARBA" id="ARBA00039316"/>
    </source>
</evidence>
<dbReference type="GO" id="GO:0005737">
    <property type="term" value="C:cytoplasm"/>
    <property type="evidence" value="ECO:0007669"/>
    <property type="project" value="UniProtKB-SubCell"/>
</dbReference>
<dbReference type="SUPFAM" id="SSF52540">
    <property type="entry name" value="P-loop containing nucleoside triphosphate hydrolases"/>
    <property type="match status" value="2"/>
</dbReference>
<evidence type="ECO:0000256" key="2">
    <source>
        <dbReference type="ARBA" id="ARBA00022490"/>
    </source>
</evidence>
<evidence type="ECO:0000256" key="7">
    <source>
        <dbReference type="ARBA" id="ARBA00022769"/>
    </source>
</evidence>
<dbReference type="Pfam" id="PF00005">
    <property type="entry name" value="ABC_tran"/>
    <property type="match status" value="1"/>
</dbReference>
<keyword evidence="13" id="KW-0234">DNA repair</keyword>
<evidence type="ECO:0000256" key="9">
    <source>
        <dbReference type="ARBA" id="ARBA00022833"/>
    </source>
</evidence>
<dbReference type="InterPro" id="IPR017871">
    <property type="entry name" value="ABC_transporter-like_CS"/>
</dbReference>
<dbReference type="PROSITE" id="PS00211">
    <property type="entry name" value="ABC_TRANSPORTER_1"/>
    <property type="match status" value="1"/>
</dbReference>
<dbReference type="InterPro" id="IPR003593">
    <property type="entry name" value="AAA+_ATPase"/>
</dbReference>
<keyword evidence="12" id="KW-0238">DNA-binding</keyword>
<reference evidence="18 19" key="1">
    <citation type="submission" date="2014-05" db="EMBL/GenBank/DDBJ databases">
        <title>Novel Listeriaceae from food processing environments.</title>
        <authorList>
            <person name="den Bakker H.C."/>
        </authorList>
    </citation>
    <scope>NUCLEOTIDE SEQUENCE [LARGE SCALE GENOMIC DNA]</scope>
    <source>
        <strain evidence="18 19">FSL A5-0281</strain>
    </source>
</reference>
<gene>
    <name evidence="18" type="ORF">EP57_12680</name>
</gene>
<organism evidence="18 19">
    <name type="scientific">Listeria booriae</name>
    <dbReference type="NCBI Taxonomy" id="1552123"/>
    <lineage>
        <taxon>Bacteria</taxon>
        <taxon>Bacillati</taxon>
        <taxon>Bacillota</taxon>
        <taxon>Bacilli</taxon>
        <taxon>Bacillales</taxon>
        <taxon>Listeriaceae</taxon>
        <taxon>Listeria</taxon>
    </lineage>
</organism>
<protein>
    <recommendedName>
        <fullName evidence="15">UvrABC system protein A</fullName>
    </recommendedName>
    <alternativeName>
        <fullName evidence="16">Excinuclease ABC subunit A</fullName>
    </alternativeName>
</protein>
<keyword evidence="3" id="KW-0479">Metal-binding</keyword>
<dbReference type="RefSeq" id="WP_036087168.1">
    <property type="nucleotide sequence ID" value="NZ_CBCSHQ010000013.1"/>
</dbReference>
<evidence type="ECO:0000256" key="14">
    <source>
        <dbReference type="ARBA" id="ARBA00038000"/>
    </source>
</evidence>
<dbReference type="Proteomes" id="UP000029844">
    <property type="component" value="Unassembled WGS sequence"/>
</dbReference>
<evidence type="ECO:0000259" key="17">
    <source>
        <dbReference type="PROSITE" id="PS50893"/>
    </source>
</evidence>
<evidence type="ECO:0000256" key="12">
    <source>
        <dbReference type="ARBA" id="ARBA00023125"/>
    </source>
</evidence>
<dbReference type="eggNOG" id="COG0178">
    <property type="taxonomic scope" value="Bacteria"/>
</dbReference>
<dbReference type="AlphaFoldDB" id="A0A099W676"/>
<dbReference type="EMBL" id="JNFA01000025">
    <property type="protein sequence ID" value="KGL39908.1"/>
    <property type="molecule type" value="Genomic_DNA"/>
</dbReference>
<keyword evidence="19" id="KW-1185">Reference proteome</keyword>
<proteinExistence type="inferred from homology"/>
<dbReference type="GO" id="GO:0005524">
    <property type="term" value="F:ATP binding"/>
    <property type="evidence" value="ECO:0007669"/>
    <property type="project" value="UniProtKB-KW"/>
</dbReference>
<keyword evidence="8" id="KW-0863">Zinc-finger</keyword>
<keyword evidence="9" id="KW-0862">Zinc</keyword>
<evidence type="ECO:0000256" key="4">
    <source>
        <dbReference type="ARBA" id="ARBA00022737"/>
    </source>
</evidence>
<accession>A0A099W676</accession>
<evidence type="ECO:0000256" key="13">
    <source>
        <dbReference type="ARBA" id="ARBA00023204"/>
    </source>
</evidence>
<dbReference type="SMART" id="SM00382">
    <property type="entry name" value="AAA"/>
    <property type="match status" value="2"/>
</dbReference>
<evidence type="ECO:0000256" key="11">
    <source>
        <dbReference type="ARBA" id="ARBA00022881"/>
    </source>
</evidence>
<comment type="subcellular location">
    <subcellularLocation>
        <location evidence="1">Cytoplasm</location>
    </subcellularLocation>
</comment>
<evidence type="ECO:0000313" key="19">
    <source>
        <dbReference type="Proteomes" id="UP000029844"/>
    </source>
</evidence>
<dbReference type="OrthoDB" id="9809851at2"/>
<feature type="domain" description="ABC transporter" evidence="17">
    <location>
        <begin position="444"/>
        <end position="741"/>
    </location>
</feature>
<dbReference type="InterPro" id="IPR041552">
    <property type="entry name" value="UvrA_DNA-bd"/>
</dbReference>
<evidence type="ECO:0000313" key="18">
    <source>
        <dbReference type="EMBL" id="KGL39908.1"/>
    </source>
</evidence>
<dbReference type="GO" id="GO:0008270">
    <property type="term" value="F:zinc ion binding"/>
    <property type="evidence" value="ECO:0007669"/>
    <property type="project" value="UniProtKB-KW"/>
</dbReference>
<dbReference type="GO" id="GO:0004518">
    <property type="term" value="F:nuclease activity"/>
    <property type="evidence" value="ECO:0007669"/>
    <property type="project" value="UniProtKB-KW"/>
</dbReference>
<dbReference type="Pfam" id="PF17755">
    <property type="entry name" value="UvrA_DNA-bind"/>
    <property type="match status" value="1"/>
</dbReference>
<evidence type="ECO:0000256" key="6">
    <source>
        <dbReference type="ARBA" id="ARBA00022763"/>
    </source>
</evidence>
<dbReference type="CDD" id="cd03270">
    <property type="entry name" value="ABC_UvrA_I"/>
    <property type="match status" value="1"/>
</dbReference>
<dbReference type="Gene3D" id="1.20.1580.10">
    <property type="entry name" value="ABC transporter ATPase like domain"/>
    <property type="match status" value="2"/>
</dbReference>
<dbReference type="Gene3D" id="3.40.50.300">
    <property type="entry name" value="P-loop containing nucleotide triphosphate hydrolases"/>
    <property type="match status" value="2"/>
</dbReference>
<keyword evidence="6" id="KW-0227">DNA damage</keyword>
<keyword evidence="11" id="KW-0267">Excision nuclease</keyword>
<evidence type="ECO:0000256" key="1">
    <source>
        <dbReference type="ARBA" id="ARBA00004496"/>
    </source>
</evidence>
<name>A0A099W676_9LIST</name>
<sequence>MEQEYIELVGARENNLKNVSLRIPKRKITIFTGVSGSGKSSIVFGTIATESQRQLNETYSSFIRTFLPKYRQPDADKIENLSTSVIIDQKRLGGNSRSTLGTITDINPIIRLLFSRIGKPEIGGSNLFSFNDPGGMCPDCHGVGRKIALDLDKVLDKTKSLNEGAILFPTFSVGSWYWNLYALSGFFDNDKKLEDYTEDEWEKFLYGKDIKIMMELPTGQMNTAYEGLVEKFDRLYINKDGDMAESTKKRVALFTSDVHCPTCDGTRLSQQALSCKIDGQNIADYTAMQIDELIPVVKAIKDVEAQSMTTSIAERLQHLVDIGLDYVSLDRETTTLSGGESQRVKMVRHLTSSLTDLLYIFDEPSVGLHPRDVHRLNELLQKLRDKGNTVIVVEHDPDVIKIADHIVDVGPHAGKQGGEIMFEGTFEDLLKSDTLTGNHMNNKIELKDKVRQASGKLPEVHTSLHNLKDVRVEIPEGILSVVTGVAGSGKSTLINQVFLKQNPDAIVIDQSAAHANVRSNSATYTGIMDTVRKLFGDANGVSPSMFSYNSKGACPECKGLGVISMDLAFMEAIRTPCEACGGKRFQEEVLQYTLSDKSISDVLEMNVTEALAFFENKKITKKLQAMEDVGLGYIALGQSLNTLSGGECQRLKLANELHKKGSIYVMDEPTTGLHMSDITHILEIMNRLVDKGNTVIIIEHNLDIIRNADWIIDLGPEGGSKGGQILFEGTPADLKANKVSLTAQYI</sequence>
<dbReference type="PANTHER" id="PTHR43152">
    <property type="entry name" value="UVRABC SYSTEM PROTEIN A"/>
    <property type="match status" value="1"/>
</dbReference>
<dbReference type="PANTHER" id="PTHR43152:SF3">
    <property type="entry name" value="UVRABC SYSTEM PROTEIN A"/>
    <property type="match status" value="1"/>
</dbReference>
<dbReference type="STRING" id="1552123.EP57_12680"/>
<comment type="caution">
    <text evidence="18">The sequence shown here is derived from an EMBL/GenBank/DDBJ whole genome shotgun (WGS) entry which is preliminary data.</text>
</comment>
<evidence type="ECO:0000256" key="3">
    <source>
        <dbReference type="ARBA" id="ARBA00022723"/>
    </source>
</evidence>
<dbReference type="InterPro" id="IPR027417">
    <property type="entry name" value="P-loop_NTPase"/>
</dbReference>
<evidence type="ECO:0000256" key="5">
    <source>
        <dbReference type="ARBA" id="ARBA00022741"/>
    </source>
</evidence>
<dbReference type="InterPro" id="IPR003439">
    <property type="entry name" value="ABC_transporter-like_ATP-bd"/>
</dbReference>
<keyword evidence="7" id="KW-0228">DNA excision</keyword>
<dbReference type="GO" id="GO:0003677">
    <property type="term" value="F:DNA binding"/>
    <property type="evidence" value="ECO:0007669"/>
    <property type="project" value="UniProtKB-KW"/>
</dbReference>
<evidence type="ECO:0000256" key="8">
    <source>
        <dbReference type="ARBA" id="ARBA00022771"/>
    </source>
</evidence>
<comment type="similarity">
    <text evidence="14">Belongs to the ABC transporter superfamily. UvrA family.</text>
</comment>
<evidence type="ECO:0000256" key="10">
    <source>
        <dbReference type="ARBA" id="ARBA00022840"/>
    </source>
</evidence>
<keyword evidence="5" id="KW-0547">Nucleotide-binding</keyword>
<evidence type="ECO:0000256" key="16">
    <source>
        <dbReference type="ARBA" id="ARBA00042156"/>
    </source>
</evidence>
<dbReference type="Gene3D" id="1.10.8.280">
    <property type="entry name" value="ABC transporter ATPase domain-like"/>
    <property type="match status" value="1"/>
</dbReference>
<keyword evidence="10" id="KW-0067">ATP-binding</keyword>
<keyword evidence="2" id="KW-0963">Cytoplasm</keyword>
<dbReference type="GO" id="GO:0016887">
    <property type="term" value="F:ATP hydrolysis activity"/>
    <property type="evidence" value="ECO:0007669"/>
    <property type="project" value="InterPro"/>
</dbReference>
<keyword evidence="4" id="KW-0677">Repeat</keyword>
<feature type="domain" description="ABC transporter" evidence="17">
    <location>
        <begin position="1"/>
        <end position="442"/>
    </location>
</feature>
<dbReference type="PROSITE" id="PS50893">
    <property type="entry name" value="ABC_TRANSPORTER_2"/>
    <property type="match status" value="2"/>
</dbReference>
<dbReference type="GO" id="GO:0006281">
    <property type="term" value="P:DNA repair"/>
    <property type="evidence" value="ECO:0007669"/>
    <property type="project" value="UniProtKB-KW"/>
</dbReference>
<dbReference type="GeneID" id="58718204"/>